<dbReference type="InterPro" id="IPR013955">
    <property type="entry name" value="Rep_factor-A_C"/>
</dbReference>
<dbReference type="CDD" id="cd04476">
    <property type="entry name" value="RPA1_DBD_C"/>
    <property type="match status" value="1"/>
</dbReference>
<evidence type="ECO:0000256" key="7">
    <source>
        <dbReference type="ARBA" id="ARBA00023125"/>
    </source>
</evidence>
<evidence type="ECO:0000256" key="6">
    <source>
        <dbReference type="ARBA" id="ARBA00022833"/>
    </source>
</evidence>
<evidence type="ECO:0000259" key="13">
    <source>
        <dbReference type="Pfam" id="PF16900"/>
    </source>
</evidence>
<evidence type="ECO:0000256" key="3">
    <source>
        <dbReference type="ARBA" id="ARBA00022705"/>
    </source>
</evidence>
<feature type="domain" description="Replication protein A OB" evidence="13">
    <location>
        <begin position="294"/>
        <end position="382"/>
    </location>
</feature>
<name>A0ABQ8JDV9_DERPT</name>
<dbReference type="InterPro" id="IPR004591">
    <property type="entry name" value="Rfa1"/>
</dbReference>
<dbReference type="EMBL" id="NJHN03000047">
    <property type="protein sequence ID" value="KAH9420796.1"/>
    <property type="molecule type" value="Genomic_DNA"/>
</dbReference>
<dbReference type="CDD" id="cd04474">
    <property type="entry name" value="RPA1_DBD_A"/>
    <property type="match status" value="1"/>
</dbReference>
<evidence type="ECO:0000256" key="4">
    <source>
        <dbReference type="ARBA" id="ARBA00022723"/>
    </source>
</evidence>
<keyword evidence="14" id="KW-0689">Ribosomal protein</keyword>
<dbReference type="Gene3D" id="2.40.50.140">
    <property type="entry name" value="Nucleic acid-binding proteins"/>
    <property type="match status" value="4"/>
</dbReference>
<sequence length="600" mass="69769">MSENDVYLSWGILNIILENRNETFQPVLQILCSREMSSSKKIRLALYDGRIVWKHCIVINDELNERFHQELLVPFTVIRIEKYQLAAKNDDALILLIENLSIIKNGNNVNRRLVKSSRESRELDDTSDSKSLSTIPKVSGLPTKSDSSNIAIVKPNSVSQDSSLNFLIDPQLICPINVLTPFYRTWIIRAWVMNKSSLRSFANGRIFHFDVHDQSGEIRITCFNEECNRYYNLIQNNKCYFVGKGTVRFSSNEKFNNIHNDYDISLNKSSFIHPCPLEPGLKPPKIRYKFMKLATIANLDKRSVIDVIAIIHSVDNTRTAYLPRYQKFVHKRKLTIVDDSKTKTILILHEDHAKNFNGIPGQVIAVRGAVVIENQGKMLSTFALPLIEPDLPETDLLKNWYQALSQQEQQQFLSLCPSTDQKIIRPIQFTFIGHFVQKIRLEKILYSNIRCKIKSLNRPENHFYKSCPCCSKKLSDENNINYCIHCNFTFNEFKWRMILSMEIADWSDSVWVVAFHDQCEILLDKSVEELAHLYQENPCCYRQLLSQKLLFRTISIQIISRTELYDEEPRIRHTVASILPDKKFIYDTIKSIEFLKNNID</sequence>
<keyword evidence="3 9" id="KW-0235">DNA replication</keyword>
<dbReference type="Proteomes" id="UP000887458">
    <property type="component" value="Unassembled WGS sequence"/>
</dbReference>
<dbReference type="NCBIfam" id="TIGR00617">
    <property type="entry name" value="rpa1"/>
    <property type="match status" value="1"/>
</dbReference>
<protein>
    <recommendedName>
        <fullName evidence="9">Replication protein A subunit</fullName>
    </recommendedName>
</protein>
<reference evidence="14 15" key="2">
    <citation type="journal article" date="2022" name="Mol. Biol. Evol.">
        <title>Comparative Genomics Reveals Insights into the Divergent Evolution of Astigmatic Mites and Household Pest Adaptations.</title>
        <authorList>
            <person name="Xiong Q."/>
            <person name="Wan A.T."/>
            <person name="Liu X."/>
            <person name="Fung C.S."/>
            <person name="Xiao X."/>
            <person name="Malainual N."/>
            <person name="Hou J."/>
            <person name="Wang L."/>
            <person name="Wang M."/>
            <person name="Yang K.Y."/>
            <person name="Cui Y."/>
            <person name="Leung E.L."/>
            <person name="Nong W."/>
            <person name="Shin S.K."/>
            <person name="Au S.W."/>
            <person name="Jeong K.Y."/>
            <person name="Chew F.T."/>
            <person name="Hui J.H."/>
            <person name="Leung T.F."/>
            <person name="Tungtrongchitr A."/>
            <person name="Zhong N."/>
            <person name="Liu Z."/>
            <person name="Tsui S.K."/>
        </authorList>
    </citation>
    <scope>NUCLEOTIDE SEQUENCE [LARGE SCALE GENOMIC DNA]</scope>
    <source>
        <strain evidence="14">Derp</strain>
    </source>
</reference>
<gene>
    <name evidence="14" type="primary">RPA1_1</name>
    <name evidence="14" type="ORF">DERP_001227</name>
</gene>
<keyword evidence="6 9" id="KW-0862">Zinc</keyword>
<keyword evidence="4 9" id="KW-0479">Metal-binding</keyword>
<organism evidence="14 15">
    <name type="scientific">Dermatophagoides pteronyssinus</name>
    <name type="common">European house dust mite</name>
    <dbReference type="NCBI Taxonomy" id="6956"/>
    <lineage>
        <taxon>Eukaryota</taxon>
        <taxon>Metazoa</taxon>
        <taxon>Ecdysozoa</taxon>
        <taxon>Arthropoda</taxon>
        <taxon>Chelicerata</taxon>
        <taxon>Arachnida</taxon>
        <taxon>Acari</taxon>
        <taxon>Acariformes</taxon>
        <taxon>Sarcoptiformes</taxon>
        <taxon>Astigmata</taxon>
        <taxon>Psoroptidia</taxon>
        <taxon>Analgoidea</taxon>
        <taxon>Pyroglyphidae</taxon>
        <taxon>Dermatophagoidinae</taxon>
        <taxon>Dermatophagoides</taxon>
    </lineage>
</organism>
<evidence type="ECO:0000256" key="5">
    <source>
        <dbReference type="ARBA" id="ARBA00022771"/>
    </source>
</evidence>
<evidence type="ECO:0000256" key="2">
    <source>
        <dbReference type="ARBA" id="ARBA00005690"/>
    </source>
</evidence>
<evidence type="ECO:0000256" key="1">
    <source>
        <dbReference type="ARBA" id="ARBA00004123"/>
    </source>
</evidence>
<dbReference type="InterPro" id="IPR047192">
    <property type="entry name" value="Euk_RPA1_DBD_C"/>
</dbReference>
<reference evidence="14 15" key="1">
    <citation type="journal article" date="2018" name="J. Allergy Clin. Immunol.">
        <title>High-quality assembly of Dermatophagoides pteronyssinus genome and transcriptome reveals a wide range of novel allergens.</title>
        <authorList>
            <person name="Liu X.Y."/>
            <person name="Yang K.Y."/>
            <person name="Wang M.Q."/>
            <person name="Kwok J.S."/>
            <person name="Zeng X."/>
            <person name="Yang Z."/>
            <person name="Xiao X.J."/>
            <person name="Lau C.P."/>
            <person name="Li Y."/>
            <person name="Huang Z.M."/>
            <person name="Ba J.G."/>
            <person name="Yim A.K."/>
            <person name="Ouyang C.Y."/>
            <person name="Ngai S.M."/>
            <person name="Chan T.F."/>
            <person name="Leung E.L."/>
            <person name="Liu L."/>
            <person name="Liu Z.G."/>
            <person name="Tsui S.K."/>
        </authorList>
    </citation>
    <scope>NUCLEOTIDE SEQUENCE [LARGE SCALE GENOMIC DNA]</scope>
    <source>
        <strain evidence="14">Derp</strain>
    </source>
</reference>
<proteinExistence type="inferred from homology"/>
<keyword evidence="15" id="KW-1185">Reference proteome</keyword>
<evidence type="ECO:0000259" key="11">
    <source>
        <dbReference type="Pfam" id="PF01336"/>
    </source>
</evidence>
<dbReference type="Pfam" id="PF16900">
    <property type="entry name" value="REPA_OB_2"/>
    <property type="match status" value="1"/>
</dbReference>
<accession>A0ABQ8JDV9</accession>
<dbReference type="Pfam" id="PF01336">
    <property type="entry name" value="tRNA_anti-codon"/>
    <property type="match status" value="1"/>
</dbReference>
<keyword evidence="5 9" id="KW-0863">Zinc-finger</keyword>
<keyword evidence="7 9" id="KW-0238">DNA-binding</keyword>
<keyword evidence="14" id="KW-0687">Ribonucleoprotein</keyword>
<evidence type="ECO:0000256" key="9">
    <source>
        <dbReference type="RuleBase" id="RU364130"/>
    </source>
</evidence>
<dbReference type="InterPro" id="IPR012340">
    <property type="entry name" value="NA-bd_OB-fold"/>
</dbReference>
<dbReference type="PANTHER" id="PTHR47165:SF4">
    <property type="entry name" value="OS03G0429900 PROTEIN"/>
    <property type="match status" value="1"/>
</dbReference>
<comment type="caution">
    <text evidence="14">The sequence shown here is derived from an EMBL/GenBank/DDBJ whole genome shotgun (WGS) entry which is preliminary data.</text>
</comment>
<dbReference type="InterPro" id="IPR004365">
    <property type="entry name" value="NA-bd_OB_tRNA"/>
</dbReference>
<evidence type="ECO:0000256" key="10">
    <source>
        <dbReference type="SAM" id="MobiDB-lite"/>
    </source>
</evidence>
<comment type="similarity">
    <text evidence="2 9">Belongs to the replication factor A protein 1 family.</text>
</comment>
<evidence type="ECO:0000259" key="12">
    <source>
        <dbReference type="Pfam" id="PF08646"/>
    </source>
</evidence>
<feature type="region of interest" description="Disordered" evidence="10">
    <location>
        <begin position="120"/>
        <end position="145"/>
    </location>
</feature>
<evidence type="ECO:0000256" key="8">
    <source>
        <dbReference type="ARBA" id="ARBA00023242"/>
    </source>
</evidence>
<dbReference type="GO" id="GO:0005840">
    <property type="term" value="C:ribosome"/>
    <property type="evidence" value="ECO:0007669"/>
    <property type="project" value="UniProtKB-KW"/>
</dbReference>
<feature type="domain" description="Replication factor A C-terminal" evidence="12">
    <location>
        <begin position="446"/>
        <end position="579"/>
    </location>
</feature>
<dbReference type="SUPFAM" id="SSF50249">
    <property type="entry name" value="Nucleic acid-binding proteins"/>
    <property type="match status" value="4"/>
</dbReference>
<feature type="domain" description="OB" evidence="11">
    <location>
        <begin position="187"/>
        <end position="261"/>
    </location>
</feature>
<evidence type="ECO:0000313" key="14">
    <source>
        <dbReference type="EMBL" id="KAH9420796.1"/>
    </source>
</evidence>
<comment type="subcellular location">
    <subcellularLocation>
        <location evidence="1 9">Nucleus</location>
    </subcellularLocation>
</comment>
<dbReference type="InterPro" id="IPR031657">
    <property type="entry name" value="REPA_OB_2"/>
</dbReference>
<comment type="function">
    <text evidence="9">As part of the heterotrimeric replication protein A complex (RPA/RP-A), binds and stabilizes single-stranded DNA intermediates, that form during DNA replication or upon DNA stress. It prevents their reannealing and in parallel, recruits and activates different proteins and complexes involved in DNA metabolism. Thereby, it plays an essential role both in DNA replication and the cellular response to DNA damage.</text>
</comment>
<evidence type="ECO:0000313" key="15">
    <source>
        <dbReference type="Proteomes" id="UP000887458"/>
    </source>
</evidence>
<dbReference type="Pfam" id="PF08646">
    <property type="entry name" value="Rep_fac-A_C"/>
    <property type="match status" value="1"/>
</dbReference>
<comment type="subunit">
    <text evidence="9">Component of the heterotrimeric canonical replication protein A complex (RPA).</text>
</comment>
<keyword evidence="8 9" id="KW-0539">Nucleus</keyword>
<dbReference type="PANTHER" id="PTHR47165">
    <property type="entry name" value="OS03G0429900 PROTEIN"/>
    <property type="match status" value="1"/>
</dbReference>